<reference evidence="2 3" key="1">
    <citation type="submission" date="2018-01" db="EMBL/GenBank/DDBJ databases">
        <title>Metagenomic assembled genomes from two thermal pools in the Uzon Caldera, Kamchatka, Russia.</title>
        <authorList>
            <person name="Wilkins L."/>
            <person name="Ettinger C."/>
        </authorList>
    </citation>
    <scope>NUCLEOTIDE SEQUENCE [LARGE SCALE GENOMIC DNA]</scope>
    <source>
        <strain evidence="2">ZAV-05</strain>
    </source>
</reference>
<accession>A0A2J6WQM3</accession>
<name>A0A2J6WQM3_9BACT</name>
<protein>
    <recommendedName>
        <fullName evidence="4">Conjugal transfer protein TraF</fullName>
    </recommendedName>
</protein>
<evidence type="ECO:0000256" key="1">
    <source>
        <dbReference type="SAM" id="SignalP"/>
    </source>
</evidence>
<organism evidence="2 3">
    <name type="scientific">Calditerrivibrio nitroreducens</name>
    <dbReference type="NCBI Taxonomy" id="477976"/>
    <lineage>
        <taxon>Bacteria</taxon>
        <taxon>Pseudomonadati</taxon>
        <taxon>Deferribacterota</taxon>
        <taxon>Deferribacteres</taxon>
        <taxon>Deferribacterales</taxon>
        <taxon>Calditerrivibrionaceae</taxon>
    </lineage>
</organism>
<feature type="signal peptide" evidence="1">
    <location>
        <begin position="1"/>
        <end position="19"/>
    </location>
</feature>
<sequence>MKRLLAVLSILGICSTSYALEFQPIGARQLGMGGVGVASTIDATAQYYNPAIFGFYGKEGKETLEKKRFGINAQIGAGIRLNNDLGETIDELAKIDYDALSNIASSSSNLTRNDFENAVKLLSYLTKIRDKGGALTLNGNAAVASRIKRFGIGIYGLVEASGKPNLDLVNVGFTNSTNSTTVKNAIVNATDDGSGSSSITSTAQNYFGSSTISTLQSALQSAGFTSDQAIDIINTAASQLSSSGIPSTYVSDAINLVSDSVNASVNGNTIDKNQSSIDVIGIGLLEVPITYGHPVNDTLAFGVNLKLIKGRVYEEKITIFNNNSSDIVDRIKDKYEESNNFAVDLGAIYMPNNWIKIGAVAKYLNSPKFDRPNGGDYKVKPQGRLGIAVNPFETLTIAADADVTKNETAVDGYKSQNIGVGLEWDVLKFLALRAGVYRNIAESDIGNMYTAGLGLNLYLIRADLGVAISGKKSSYDDKDYPNEARLQANISIEF</sequence>
<dbReference type="Gene3D" id="2.40.160.60">
    <property type="entry name" value="Outer membrane protein transport protein (OMPP1/FadL/TodX)"/>
    <property type="match status" value="1"/>
</dbReference>
<proteinExistence type="predicted"/>
<dbReference type="Pfam" id="PF13729">
    <property type="entry name" value="TraF_2"/>
    <property type="match status" value="1"/>
</dbReference>
<dbReference type="SUPFAM" id="SSF56935">
    <property type="entry name" value="Porins"/>
    <property type="match status" value="1"/>
</dbReference>
<evidence type="ECO:0000313" key="2">
    <source>
        <dbReference type="EMBL" id="PMP72688.1"/>
    </source>
</evidence>
<dbReference type="AlphaFoldDB" id="A0A2J6WQM3"/>
<dbReference type="EMBL" id="PNIN01000019">
    <property type="protein sequence ID" value="PMP72688.1"/>
    <property type="molecule type" value="Genomic_DNA"/>
</dbReference>
<gene>
    <name evidence="2" type="ORF">C0187_01075</name>
</gene>
<comment type="caution">
    <text evidence="2">The sequence shown here is derived from an EMBL/GenBank/DDBJ whole genome shotgun (WGS) entry which is preliminary data.</text>
</comment>
<dbReference type="InterPro" id="IPR032811">
    <property type="entry name" value="Put_conjugal_transfer"/>
</dbReference>
<evidence type="ECO:0000313" key="3">
    <source>
        <dbReference type="Proteomes" id="UP000242881"/>
    </source>
</evidence>
<feature type="chain" id="PRO_5014339709" description="Conjugal transfer protein TraF" evidence="1">
    <location>
        <begin position="20"/>
        <end position="494"/>
    </location>
</feature>
<dbReference type="Proteomes" id="UP000242881">
    <property type="component" value="Unassembled WGS sequence"/>
</dbReference>
<keyword evidence="1" id="KW-0732">Signal</keyword>
<evidence type="ECO:0008006" key="4">
    <source>
        <dbReference type="Google" id="ProtNLM"/>
    </source>
</evidence>